<evidence type="ECO:0000256" key="1">
    <source>
        <dbReference type="SAM" id="MobiDB-lite"/>
    </source>
</evidence>
<reference evidence="2" key="1">
    <citation type="journal article" date="2013" name="BMC Genomics">
        <title>Unscrambling butterfly oogenesis.</title>
        <authorList>
            <person name="Carter J.M."/>
            <person name="Baker S.C."/>
            <person name="Pink R."/>
            <person name="Carter D.R."/>
            <person name="Collins A."/>
            <person name="Tomlin J."/>
            <person name="Gibbs M."/>
            <person name="Breuker C.J."/>
        </authorList>
    </citation>
    <scope>NUCLEOTIDE SEQUENCE</scope>
    <source>
        <tissue evidence="2">Ovary</tissue>
    </source>
</reference>
<organism evidence="2">
    <name type="scientific">Pararge aegeria</name>
    <name type="common">speckled wood butterfly</name>
    <dbReference type="NCBI Taxonomy" id="116150"/>
    <lineage>
        <taxon>Eukaryota</taxon>
        <taxon>Metazoa</taxon>
        <taxon>Ecdysozoa</taxon>
        <taxon>Arthropoda</taxon>
        <taxon>Hexapoda</taxon>
        <taxon>Insecta</taxon>
        <taxon>Pterygota</taxon>
        <taxon>Neoptera</taxon>
        <taxon>Endopterygota</taxon>
        <taxon>Lepidoptera</taxon>
        <taxon>Glossata</taxon>
        <taxon>Ditrysia</taxon>
        <taxon>Papilionoidea</taxon>
        <taxon>Nymphalidae</taxon>
        <taxon>Satyrinae</taxon>
        <taxon>Satyrini</taxon>
        <taxon>Parargina</taxon>
        <taxon>Pararge</taxon>
    </lineage>
</organism>
<reference evidence="2" key="2">
    <citation type="submission" date="2013-05" db="EMBL/GenBank/DDBJ databases">
        <authorList>
            <person name="Carter J.-M."/>
            <person name="Baker S.C."/>
            <person name="Pink R."/>
            <person name="Carter D.R.F."/>
            <person name="Collins A."/>
            <person name="Tomlin J."/>
            <person name="Gibbs M."/>
            <person name="Breuker C.J."/>
        </authorList>
    </citation>
    <scope>NUCLEOTIDE SEQUENCE</scope>
    <source>
        <tissue evidence="2">Ovary</tissue>
    </source>
</reference>
<dbReference type="EMBL" id="GAIX01006757">
    <property type="protein sequence ID" value="JAA85803.1"/>
    <property type="molecule type" value="Transcribed_RNA"/>
</dbReference>
<sequence length="84" mass="9547">MRYSESILKCFYKISLWIVSIIGNKVTVVFGAVGGSGGGGAHRGRVVHVLAQRGLQRVREERRVRPRAPRSVQRHRQERQAPQR</sequence>
<dbReference type="AlphaFoldDB" id="S4P9N8"/>
<proteinExistence type="predicted"/>
<protein>
    <submittedName>
        <fullName evidence="2">Uncharacterized protein</fullName>
    </submittedName>
</protein>
<feature type="compositionally biased region" description="Basic residues" evidence="1">
    <location>
        <begin position="64"/>
        <end position="77"/>
    </location>
</feature>
<accession>S4P9N8</accession>
<feature type="region of interest" description="Disordered" evidence="1">
    <location>
        <begin position="58"/>
        <end position="84"/>
    </location>
</feature>
<name>S4P9N8_9NEOP</name>
<feature type="non-terminal residue" evidence="2">
    <location>
        <position position="84"/>
    </location>
</feature>
<evidence type="ECO:0000313" key="2">
    <source>
        <dbReference type="EMBL" id="JAA85803.1"/>
    </source>
</evidence>